<feature type="compositionally biased region" description="Low complexity" evidence="1">
    <location>
        <begin position="54"/>
        <end position="69"/>
    </location>
</feature>
<reference evidence="2" key="1">
    <citation type="journal article" date="2023" name="Plant J.">
        <title>The genome of the king protea, Protea cynaroides.</title>
        <authorList>
            <person name="Chang J."/>
            <person name="Duong T.A."/>
            <person name="Schoeman C."/>
            <person name="Ma X."/>
            <person name="Roodt D."/>
            <person name="Barker N."/>
            <person name="Li Z."/>
            <person name="Van de Peer Y."/>
            <person name="Mizrachi E."/>
        </authorList>
    </citation>
    <scope>NUCLEOTIDE SEQUENCE</scope>
    <source>
        <tissue evidence="2">Young leaves</tissue>
    </source>
</reference>
<keyword evidence="3" id="KW-1185">Reference proteome</keyword>
<evidence type="ECO:0000313" key="3">
    <source>
        <dbReference type="Proteomes" id="UP001141806"/>
    </source>
</evidence>
<dbReference type="Proteomes" id="UP001141806">
    <property type="component" value="Unassembled WGS sequence"/>
</dbReference>
<accession>A0A9Q0H4E7</accession>
<evidence type="ECO:0000256" key="1">
    <source>
        <dbReference type="SAM" id="MobiDB-lite"/>
    </source>
</evidence>
<name>A0A9Q0H4E7_9MAGN</name>
<dbReference type="AlphaFoldDB" id="A0A9Q0H4E7"/>
<evidence type="ECO:0000313" key="2">
    <source>
        <dbReference type="EMBL" id="KAJ4959413.1"/>
    </source>
</evidence>
<feature type="region of interest" description="Disordered" evidence="1">
    <location>
        <begin position="144"/>
        <end position="180"/>
    </location>
</feature>
<gene>
    <name evidence="2" type="ORF">NE237_026524</name>
</gene>
<organism evidence="2 3">
    <name type="scientific">Protea cynaroides</name>
    <dbReference type="NCBI Taxonomy" id="273540"/>
    <lineage>
        <taxon>Eukaryota</taxon>
        <taxon>Viridiplantae</taxon>
        <taxon>Streptophyta</taxon>
        <taxon>Embryophyta</taxon>
        <taxon>Tracheophyta</taxon>
        <taxon>Spermatophyta</taxon>
        <taxon>Magnoliopsida</taxon>
        <taxon>Proteales</taxon>
        <taxon>Proteaceae</taxon>
        <taxon>Protea</taxon>
    </lineage>
</organism>
<feature type="region of interest" description="Disordered" evidence="1">
    <location>
        <begin position="54"/>
        <end position="81"/>
    </location>
</feature>
<sequence>MIPSGANILEGQKSLAYQRIETTTGKGAGGASFYNELYQTYTYHIGLPSLPCHSSGNPNRSGNRSSIPSFPNRGWRSPFARDRIGKPERRVCFPPSRTPFRPLERLFLMMVIPNMNEIGDSSLLGINKSSNLSFSTRTITTRNWHTRNRPDQGGLPARPSIQNEERKNESKLLISNTGSGVPDSSYPMVIRLSSMVNSCFHSRRWEALVW</sequence>
<proteinExistence type="predicted"/>
<comment type="caution">
    <text evidence="2">The sequence shown here is derived from an EMBL/GenBank/DDBJ whole genome shotgun (WGS) entry which is preliminary data.</text>
</comment>
<dbReference type="EMBL" id="JAMYWD010000010">
    <property type="protein sequence ID" value="KAJ4959413.1"/>
    <property type="molecule type" value="Genomic_DNA"/>
</dbReference>
<protein>
    <submittedName>
        <fullName evidence="2">Uncharacterized protein</fullName>
    </submittedName>
</protein>